<feature type="compositionally biased region" description="Basic and acidic residues" evidence="1">
    <location>
        <begin position="134"/>
        <end position="145"/>
    </location>
</feature>
<dbReference type="InterPro" id="IPR012347">
    <property type="entry name" value="Ferritin-like"/>
</dbReference>
<evidence type="ECO:0000313" key="2">
    <source>
        <dbReference type="EMBL" id="AGA27993.1"/>
    </source>
</evidence>
<dbReference type="KEGG" id="saci:Sinac_3756"/>
<dbReference type="Gene3D" id="1.20.1260.10">
    <property type="match status" value="1"/>
</dbReference>
<feature type="region of interest" description="Disordered" evidence="1">
    <location>
        <begin position="125"/>
        <end position="145"/>
    </location>
</feature>
<dbReference type="RefSeq" id="WP_015247132.1">
    <property type="nucleotide sequence ID" value="NC_019892.1"/>
</dbReference>
<proteinExistence type="predicted"/>
<keyword evidence="3" id="KW-1185">Reference proteome</keyword>
<accession>L0DGQ9</accession>
<reference evidence="2 3" key="1">
    <citation type="submission" date="2012-02" db="EMBL/GenBank/DDBJ databases">
        <title>Complete sequence of chromosome of Singulisphaera acidiphila DSM 18658.</title>
        <authorList>
            <consortium name="US DOE Joint Genome Institute (JGI-PGF)"/>
            <person name="Lucas S."/>
            <person name="Copeland A."/>
            <person name="Lapidus A."/>
            <person name="Glavina del Rio T."/>
            <person name="Dalin E."/>
            <person name="Tice H."/>
            <person name="Bruce D."/>
            <person name="Goodwin L."/>
            <person name="Pitluck S."/>
            <person name="Peters L."/>
            <person name="Ovchinnikova G."/>
            <person name="Chertkov O."/>
            <person name="Kyrpides N."/>
            <person name="Mavromatis K."/>
            <person name="Ivanova N."/>
            <person name="Brettin T."/>
            <person name="Detter J.C."/>
            <person name="Han C."/>
            <person name="Larimer F."/>
            <person name="Land M."/>
            <person name="Hauser L."/>
            <person name="Markowitz V."/>
            <person name="Cheng J.-F."/>
            <person name="Hugenholtz P."/>
            <person name="Woyke T."/>
            <person name="Wu D."/>
            <person name="Tindall B."/>
            <person name="Pomrenke H."/>
            <person name="Brambilla E."/>
            <person name="Klenk H.-P."/>
            <person name="Eisen J.A."/>
        </authorList>
    </citation>
    <scope>NUCLEOTIDE SEQUENCE [LARGE SCALE GENOMIC DNA]</scope>
    <source>
        <strain evidence="3">ATCC BAA-1392 / DSM 18658 / VKM B-2454 / MOB10</strain>
    </source>
</reference>
<organism evidence="2 3">
    <name type="scientific">Singulisphaera acidiphila (strain ATCC BAA-1392 / DSM 18658 / VKM B-2454 / MOB10)</name>
    <dbReference type="NCBI Taxonomy" id="886293"/>
    <lineage>
        <taxon>Bacteria</taxon>
        <taxon>Pseudomonadati</taxon>
        <taxon>Planctomycetota</taxon>
        <taxon>Planctomycetia</taxon>
        <taxon>Isosphaerales</taxon>
        <taxon>Isosphaeraceae</taxon>
        <taxon>Singulisphaera</taxon>
    </lineage>
</organism>
<sequence length="205" mass="22601">MDGRYSTIARTTTISEMPAGYLTDNESIQLLLDRVTILQKEIYRLIRATEQSDAPTSNNRRTWGTRWTRTWGSSVPISSALVRRANPCPGLSIGELTGPKIAGRAPVIRREITMKGAAAIFRGTSWGSKHRRPRGDPRSDRRCSPHLEATTMRDLLLWIWVVDGTPPASALIRRAVDGWLDATRAGTIARGPAAGERPVSDSGLR</sequence>
<dbReference type="Proteomes" id="UP000010798">
    <property type="component" value="Chromosome"/>
</dbReference>
<dbReference type="STRING" id="886293.Sinac_3756"/>
<evidence type="ECO:0000313" key="3">
    <source>
        <dbReference type="Proteomes" id="UP000010798"/>
    </source>
</evidence>
<dbReference type="AlphaFoldDB" id="L0DGQ9"/>
<evidence type="ECO:0000256" key="1">
    <source>
        <dbReference type="SAM" id="MobiDB-lite"/>
    </source>
</evidence>
<dbReference type="EMBL" id="CP003364">
    <property type="protein sequence ID" value="AGA27993.1"/>
    <property type="molecule type" value="Genomic_DNA"/>
</dbReference>
<dbReference type="HOGENOM" id="CLU_1336777_0_0_0"/>
<name>L0DGQ9_SINAD</name>
<gene>
    <name evidence="2" type="ordered locus">Sinac_3756</name>
</gene>
<protein>
    <submittedName>
        <fullName evidence="2">Uncharacterized protein</fullName>
    </submittedName>
</protein>